<dbReference type="InterPro" id="IPR002347">
    <property type="entry name" value="SDR_fam"/>
</dbReference>
<dbReference type="InterPro" id="IPR036291">
    <property type="entry name" value="NAD(P)-bd_dom_sf"/>
</dbReference>
<dbReference type="AlphaFoldDB" id="A0A4U5Q8P9"/>
<dbReference type="Pfam" id="PF00106">
    <property type="entry name" value="adh_short"/>
    <property type="match status" value="1"/>
</dbReference>
<keyword evidence="2" id="KW-0813">Transport</keyword>
<dbReference type="InterPro" id="IPR007681">
    <property type="entry name" value="Mog1"/>
</dbReference>
<dbReference type="Gene3D" id="3.40.1000.10">
    <property type="entry name" value="Mog1/PsbP, alpha/beta/alpha sandwich"/>
    <property type="match status" value="1"/>
</dbReference>
<dbReference type="Gene3D" id="3.40.50.720">
    <property type="entry name" value="NAD(P)-binding Rossmann-like Domain"/>
    <property type="match status" value="1"/>
</dbReference>
<sequence>MPEDISTDRPLFGGAISSTFPVRFQDVSNIRQVPDHQEVFADPSRDESLVFELLDLKPDINDNESAVWFLQDLANEQDAQGFTLVDQSGVVEVPIGDSSALVTTAIGQMGISKGRQGREAQNVVRVYLANLRLKNAGTDVLVVAHEPILISPLSESASAVGPGLLPAAQSGFLPMSEVFKVAVSSFKVNDWSLFGGSESSQGKAKVYMKIIYCLIHASCMPVILIPVVLSGQVVSYDLTSKTYGTTMYCSLCDRFAGDSAIAAVTFEYCIQNLVAVTEDGNQEGKASGSTTGSTTTARQRISHAPSNKLHVHHCSALQFFCLHILFQLEQQVKDLLYIQFRGRERLLCLLSFCTGGAFTYVEGKEDRDMVDALKLILGALPTDVSIEDNCKSAVDHVVREYGRIDILVNNAAAQHYSTTLEAVAEAWLERLFRTNIFGYFFLTK</sequence>
<dbReference type="GO" id="GO:0031267">
    <property type="term" value="F:small GTPase binding"/>
    <property type="evidence" value="ECO:0007669"/>
    <property type="project" value="TreeGrafter"/>
</dbReference>
<evidence type="ECO:0000256" key="1">
    <source>
        <dbReference type="ARBA" id="ARBA00010307"/>
    </source>
</evidence>
<dbReference type="GO" id="GO:0005085">
    <property type="term" value="F:guanyl-nucleotide exchange factor activity"/>
    <property type="evidence" value="ECO:0007669"/>
    <property type="project" value="TreeGrafter"/>
</dbReference>
<dbReference type="GO" id="GO:0006606">
    <property type="term" value="P:protein import into nucleus"/>
    <property type="evidence" value="ECO:0007669"/>
    <property type="project" value="TreeGrafter"/>
</dbReference>
<name>A0A4U5Q8P9_POPAL</name>
<dbReference type="EMBL" id="RCHU01000340">
    <property type="protein sequence ID" value="TKS06700.1"/>
    <property type="molecule type" value="Genomic_DNA"/>
</dbReference>
<accession>A0A4U5Q8P9</accession>
<dbReference type="InterPro" id="IPR016123">
    <property type="entry name" value="Mog1/PsbP_a/b/a-sand"/>
</dbReference>
<reference evidence="4" key="1">
    <citation type="submission" date="2018-10" db="EMBL/GenBank/DDBJ databases">
        <title>Population genomic analysis revealed the cold adaptation of white poplar.</title>
        <authorList>
            <person name="Liu Y.-J."/>
        </authorList>
    </citation>
    <scope>NUCLEOTIDE SEQUENCE [LARGE SCALE GENOMIC DNA]</scope>
    <source>
        <strain evidence="4">PAL-ZL1</strain>
    </source>
</reference>
<keyword evidence="3" id="KW-0653">Protein transport</keyword>
<evidence type="ECO:0000313" key="4">
    <source>
        <dbReference type="EMBL" id="TKS06700.1"/>
    </source>
</evidence>
<evidence type="ECO:0000256" key="3">
    <source>
        <dbReference type="ARBA" id="ARBA00022927"/>
    </source>
</evidence>
<comment type="caution">
    <text evidence="4">The sequence shown here is derived from an EMBL/GenBank/DDBJ whole genome shotgun (WGS) entry which is preliminary data.</text>
</comment>
<proteinExistence type="inferred from homology"/>
<dbReference type="PANTHER" id="PTHR15837:SF0">
    <property type="entry name" value="RAN GUANINE NUCLEOTIDE RELEASE FACTOR"/>
    <property type="match status" value="1"/>
</dbReference>
<dbReference type="PANTHER" id="PTHR15837">
    <property type="entry name" value="RAN GUANINE NUCLEOTIDE RELEASE FACTOR"/>
    <property type="match status" value="1"/>
</dbReference>
<comment type="similarity">
    <text evidence="1">Belongs to the MOG1 family.</text>
</comment>
<evidence type="ECO:0000256" key="2">
    <source>
        <dbReference type="ARBA" id="ARBA00022448"/>
    </source>
</evidence>
<dbReference type="STRING" id="43335.A0A4U5Q8P9"/>
<protein>
    <submittedName>
        <fullName evidence="4">Putative ran guanine nucleotide release factor</fullName>
    </submittedName>
</protein>
<dbReference type="SUPFAM" id="SSF55724">
    <property type="entry name" value="Mog1p/PsbP-like"/>
    <property type="match status" value="1"/>
</dbReference>
<organism evidence="4">
    <name type="scientific">Populus alba</name>
    <name type="common">White poplar</name>
    <dbReference type="NCBI Taxonomy" id="43335"/>
    <lineage>
        <taxon>Eukaryota</taxon>
        <taxon>Viridiplantae</taxon>
        <taxon>Streptophyta</taxon>
        <taxon>Embryophyta</taxon>
        <taxon>Tracheophyta</taxon>
        <taxon>Spermatophyta</taxon>
        <taxon>Magnoliopsida</taxon>
        <taxon>eudicotyledons</taxon>
        <taxon>Gunneridae</taxon>
        <taxon>Pentapetalae</taxon>
        <taxon>rosids</taxon>
        <taxon>fabids</taxon>
        <taxon>Malpighiales</taxon>
        <taxon>Salicaceae</taxon>
        <taxon>Saliceae</taxon>
        <taxon>Populus</taxon>
    </lineage>
</organism>
<dbReference type="GO" id="GO:0005634">
    <property type="term" value="C:nucleus"/>
    <property type="evidence" value="ECO:0007669"/>
    <property type="project" value="TreeGrafter"/>
</dbReference>
<dbReference type="SUPFAM" id="SSF51735">
    <property type="entry name" value="NAD(P)-binding Rossmann-fold domains"/>
    <property type="match status" value="1"/>
</dbReference>
<gene>
    <name evidence="4" type="ORF">D5086_0000120760</name>
</gene>
<dbReference type="Pfam" id="PF04603">
    <property type="entry name" value="Mog1"/>
    <property type="match status" value="1"/>
</dbReference>